<organism evidence="4 5">
    <name type="scientific">Candidatus Limisoma intestinavium</name>
    <dbReference type="NCBI Taxonomy" id="2840856"/>
    <lineage>
        <taxon>Bacteria</taxon>
        <taxon>Pseudomonadati</taxon>
        <taxon>Bacteroidota</taxon>
        <taxon>Bacteroidia</taxon>
        <taxon>Bacteroidales</taxon>
        <taxon>Candidatus Limisoma</taxon>
    </lineage>
</organism>
<feature type="domain" description="PpiC" evidence="3">
    <location>
        <begin position="121"/>
        <end position="221"/>
    </location>
</feature>
<feature type="chain" id="PRO_5038602258" evidence="2">
    <location>
        <begin position="22"/>
        <end position="642"/>
    </location>
</feature>
<feature type="domain" description="PpiC" evidence="3">
    <location>
        <begin position="226"/>
        <end position="328"/>
    </location>
</feature>
<dbReference type="Gene3D" id="3.10.50.40">
    <property type="match status" value="2"/>
</dbReference>
<feature type="signal peptide" evidence="2">
    <location>
        <begin position="1"/>
        <end position="21"/>
    </location>
</feature>
<reference evidence="4" key="1">
    <citation type="submission" date="2020-10" db="EMBL/GenBank/DDBJ databases">
        <authorList>
            <person name="Gilroy R."/>
        </authorList>
    </citation>
    <scope>NUCLEOTIDE SEQUENCE</scope>
    <source>
        <strain evidence="4">17073</strain>
    </source>
</reference>
<dbReference type="EMBL" id="DVMS01000033">
    <property type="protein sequence ID" value="HIU38300.1"/>
    <property type="molecule type" value="Genomic_DNA"/>
</dbReference>
<evidence type="ECO:0000313" key="4">
    <source>
        <dbReference type="EMBL" id="HIU38300.1"/>
    </source>
</evidence>
<dbReference type="PANTHER" id="PTHR47245">
    <property type="entry name" value="PEPTIDYLPROLYL ISOMERASE"/>
    <property type="match status" value="1"/>
</dbReference>
<dbReference type="InterPro" id="IPR046357">
    <property type="entry name" value="PPIase_dom_sf"/>
</dbReference>
<keyword evidence="1" id="KW-0697">Rotamase</keyword>
<accession>A0A9D1IIQ8</accession>
<evidence type="ECO:0000256" key="1">
    <source>
        <dbReference type="PROSITE-ProRule" id="PRU00278"/>
    </source>
</evidence>
<evidence type="ECO:0000259" key="3">
    <source>
        <dbReference type="PROSITE" id="PS50198"/>
    </source>
</evidence>
<reference evidence="4" key="2">
    <citation type="journal article" date="2021" name="PeerJ">
        <title>Extensive microbial diversity within the chicken gut microbiome revealed by metagenomics and culture.</title>
        <authorList>
            <person name="Gilroy R."/>
            <person name="Ravi A."/>
            <person name="Getino M."/>
            <person name="Pursley I."/>
            <person name="Horton D.L."/>
            <person name="Alikhan N.F."/>
            <person name="Baker D."/>
            <person name="Gharbi K."/>
            <person name="Hall N."/>
            <person name="Watson M."/>
            <person name="Adriaenssens E.M."/>
            <person name="Foster-Nyarko E."/>
            <person name="Jarju S."/>
            <person name="Secka A."/>
            <person name="Antonio M."/>
            <person name="Oren A."/>
            <person name="Chaudhuri R.R."/>
            <person name="La Ragione R."/>
            <person name="Hildebrand F."/>
            <person name="Pallen M.J."/>
        </authorList>
    </citation>
    <scope>NUCLEOTIDE SEQUENCE</scope>
    <source>
        <strain evidence="4">17073</strain>
    </source>
</reference>
<dbReference type="PROSITE" id="PS50198">
    <property type="entry name" value="PPIC_PPIASE_2"/>
    <property type="match status" value="2"/>
</dbReference>
<dbReference type="PANTHER" id="PTHR47245:SF2">
    <property type="entry name" value="PEPTIDYL-PROLYL CIS-TRANS ISOMERASE HP_0175-RELATED"/>
    <property type="match status" value="1"/>
</dbReference>
<evidence type="ECO:0000256" key="2">
    <source>
        <dbReference type="SAM" id="SignalP"/>
    </source>
</evidence>
<keyword evidence="1 4" id="KW-0413">Isomerase</keyword>
<dbReference type="InterPro" id="IPR050245">
    <property type="entry name" value="PrsA_foldase"/>
</dbReference>
<proteinExistence type="predicted"/>
<keyword evidence="2" id="KW-0732">Signal</keyword>
<dbReference type="Pfam" id="PF00639">
    <property type="entry name" value="Rotamase"/>
    <property type="match status" value="1"/>
</dbReference>
<evidence type="ECO:0000313" key="5">
    <source>
        <dbReference type="Proteomes" id="UP000824076"/>
    </source>
</evidence>
<dbReference type="SUPFAM" id="SSF54534">
    <property type="entry name" value="FKBP-like"/>
    <property type="match status" value="2"/>
</dbReference>
<sequence length="642" mass="72996">MKNTKLLVGILAVAGTLSVFAASKKDPVLMTVAGKPVTLSEFEYMYHKNNQQQAAQQPLDKYLKMFTTYKLKVADAEAAGIDTTAAFKREFEGYRSELAMPYLHDSAAEEAAMREIYERLKYNVRASHIMLPLGRDIKENNARKARLDSIRACALNGESFDSLAVKFSADRSAVRNHGDMGFVSVGVFPYEFEDACYSTPEGEISEPFRTNYGWHIVKTFERRPDAGEVLVEHILKLYPRNATEEQKAQAKHAMDSIYELVKNDADFEALAIKESQDPGTARNGGKLPWFGRGRMVPEFEKVSYELQNGEISEPFETAYGVHIVKKLDSRQVGSYEEEKNHVKAILNDSPKASVALMSGIDKLKKQYRLMRNVELMNKLKAEVTTPDSLNDAFVDKYKNSNETLFELNGKAYPLSLAIKENLKQRGRMADEVAYSTLEGLATQAETNAVIELEKQMLEENDPDFKNLMNEYRDGMLLFEISNRKVWDKAATDTAGLRAYFEANRAKYKWDSPKYKGYLIQTTGDSVTRLVKERISQLEPDSMVMKLRKEFSKDMRITKVLVAKGENPRVDSEVFGAEKVKPTDKYTDYFVYGGKLLAKPEEVSDVRGPVVSDYQNQLETEWVEWLRKEYPVEVDEKVLKSVK</sequence>
<dbReference type="InterPro" id="IPR000297">
    <property type="entry name" value="PPIase_PpiC"/>
</dbReference>
<gene>
    <name evidence="4" type="ORF">IAD18_01375</name>
</gene>
<dbReference type="AlphaFoldDB" id="A0A9D1IIQ8"/>
<dbReference type="Pfam" id="PF13616">
    <property type="entry name" value="Rotamase_3"/>
    <property type="match status" value="1"/>
</dbReference>
<name>A0A9D1IIQ8_9BACT</name>
<dbReference type="Proteomes" id="UP000824076">
    <property type="component" value="Unassembled WGS sequence"/>
</dbReference>
<comment type="caution">
    <text evidence="4">The sequence shown here is derived from an EMBL/GenBank/DDBJ whole genome shotgun (WGS) entry which is preliminary data.</text>
</comment>
<protein>
    <submittedName>
        <fullName evidence="4">Peptidylprolyl isomerase</fullName>
    </submittedName>
</protein>
<dbReference type="GO" id="GO:0003755">
    <property type="term" value="F:peptidyl-prolyl cis-trans isomerase activity"/>
    <property type="evidence" value="ECO:0007669"/>
    <property type="project" value="UniProtKB-KW"/>
</dbReference>